<accession>A0A4C1Y7J5</accession>
<dbReference type="AlphaFoldDB" id="A0A4C1Y7J5"/>
<dbReference type="EMBL" id="BGZK01001124">
    <property type="protein sequence ID" value="GBP71878.1"/>
    <property type="molecule type" value="Genomic_DNA"/>
</dbReference>
<name>A0A4C1Y7J5_EUMVA</name>
<dbReference type="Proteomes" id="UP000299102">
    <property type="component" value="Unassembled WGS sequence"/>
</dbReference>
<evidence type="ECO:0000313" key="1">
    <source>
        <dbReference type="EMBL" id="GBP71878.1"/>
    </source>
</evidence>
<keyword evidence="2" id="KW-1185">Reference proteome</keyword>
<comment type="caution">
    <text evidence="1">The sequence shown here is derived from an EMBL/GenBank/DDBJ whole genome shotgun (WGS) entry which is preliminary data.</text>
</comment>
<gene>
    <name evidence="1" type="ORF">EVAR_58935_1</name>
</gene>
<sequence length="181" mass="20919">MYEHGAKRGVHKSICSTVETGDDWSFFSDRGIMRLDKGAEWRALYCRQLYNDYTHYAHVHQSNPIRLTRNREAVNEQKARTITWRTYAGGTISPVRALLGLLRIVSHLNRDGTLVFKYFTIKITSATVQIQQSRDLKDRERERNAKRRPLRATLNHVWVKIRPCVHTAADLTPNTGLGEDV</sequence>
<proteinExistence type="predicted"/>
<reference evidence="1 2" key="1">
    <citation type="journal article" date="2019" name="Commun. Biol.">
        <title>The bagworm genome reveals a unique fibroin gene that provides high tensile strength.</title>
        <authorList>
            <person name="Kono N."/>
            <person name="Nakamura H."/>
            <person name="Ohtoshi R."/>
            <person name="Tomita M."/>
            <person name="Numata K."/>
            <person name="Arakawa K."/>
        </authorList>
    </citation>
    <scope>NUCLEOTIDE SEQUENCE [LARGE SCALE GENOMIC DNA]</scope>
</reference>
<evidence type="ECO:0000313" key="2">
    <source>
        <dbReference type="Proteomes" id="UP000299102"/>
    </source>
</evidence>
<organism evidence="1 2">
    <name type="scientific">Eumeta variegata</name>
    <name type="common">Bagworm moth</name>
    <name type="synonym">Eumeta japonica</name>
    <dbReference type="NCBI Taxonomy" id="151549"/>
    <lineage>
        <taxon>Eukaryota</taxon>
        <taxon>Metazoa</taxon>
        <taxon>Ecdysozoa</taxon>
        <taxon>Arthropoda</taxon>
        <taxon>Hexapoda</taxon>
        <taxon>Insecta</taxon>
        <taxon>Pterygota</taxon>
        <taxon>Neoptera</taxon>
        <taxon>Endopterygota</taxon>
        <taxon>Lepidoptera</taxon>
        <taxon>Glossata</taxon>
        <taxon>Ditrysia</taxon>
        <taxon>Tineoidea</taxon>
        <taxon>Psychidae</taxon>
        <taxon>Oiketicinae</taxon>
        <taxon>Eumeta</taxon>
    </lineage>
</organism>
<protein>
    <submittedName>
        <fullName evidence="1">Uncharacterized protein</fullName>
    </submittedName>
</protein>